<organism evidence="3 4">
    <name type="scientific">Cucurbita maxima</name>
    <name type="common">Pumpkin</name>
    <name type="synonym">Winter squash</name>
    <dbReference type="NCBI Taxonomy" id="3661"/>
    <lineage>
        <taxon>Eukaryota</taxon>
        <taxon>Viridiplantae</taxon>
        <taxon>Streptophyta</taxon>
        <taxon>Embryophyta</taxon>
        <taxon>Tracheophyta</taxon>
        <taxon>Spermatophyta</taxon>
        <taxon>Magnoliopsida</taxon>
        <taxon>eudicotyledons</taxon>
        <taxon>Gunneridae</taxon>
        <taxon>Pentapetalae</taxon>
        <taxon>rosids</taxon>
        <taxon>fabids</taxon>
        <taxon>Cucurbitales</taxon>
        <taxon>Cucurbitaceae</taxon>
        <taxon>Cucurbiteae</taxon>
        <taxon>Cucurbita</taxon>
    </lineage>
</organism>
<dbReference type="Pfam" id="PF14223">
    <property type="entry name" value="Retrotran_gag_2"/>
    <property type="match status" value="1"/>
</dbReference>
<feature type="region of interest" description="Disordered" evidence="2">
    <location>
        <begin position="106"/>
        <end position="129"/>
    </location>
</feature>
<proteinExistence type="predicted"/>
<feature type="coiled-coil region" evidence="1">
    <location>
        <begin position="297"/>
        <end position="352"/>
    </location>
</feature>
<dbReference type="OrthoDB" id="1742098at2759"/>
<dbReference type="Proteomes" id="UP000504608">
    <property type="component" value="Unplaced"/>
</dbReference>
<evidence type="ECO:0000256" key="1">
    <source>
        <dbReference type="SAM" id="Coils"/>
    </source>
</evidence>
<evidence type="ECO:0000256" key="2">
    <source>
        <dbReference type="SAM" id="MobiDB-lite"/>
    </source>
</evidence>
<gene>
    <name evidence="4" type="primary">LOC111472622</name>
</gene>
<name>A0A6J1I927_CUCMA</name>
<dbReference type="GeneID" id="111472622"/>
<feature type="region of interest" description="Disordered" evidence="2">
    <location>
        <begin position="216"/>
        <end position="238"/>
    </location>
</feature>
<dbReference type="KEGG" id="cmax:111472622"/>
<evidence type="ECO:0000313" key="4">
    <source>
        <dbReference type="RefSeq" id="XP_022974002.1"/>
    </source>
</evidence>
<accession>A0A6J1I927</accession>
<keyword evidence="1" id="KW-0175">Coiled coil</keyword>
<sequence>MKMKESENVSDYITRVQTVANQLNRNGEMLPETWVVEKILRLLTSNFENVVCVIEESKDLTKFIVDELAGSLEAHEQRKKKKEEPLDQALQTKTSIKNGKILYSHNFRGRDSGSRGNGRAAQSKDTIPTSNALNVKNMCGRIGHYARDFRAKEKVEETINLALDNATSGDILLMAQNEEPNTKGDGGTKDDGGSLEVVETVRNEVIRSGFGEIAVSETRKSNKDEQPKNREPELEERELQWPEKQLEVERRKRMKIEEEKKKLETKVQMEKNEKTISDLTKKVEEGADKEKGLLMEIEGLVDELVREKKDIEIVTQQRNSLDMNLNQVQQEAVNLRHTIETLTHDKTKLEETRMLAVNVTVDLRRELNKLN</sequence>
<keyword evidence="3" id="KW-1185">Reference proteome</keyword>
<dbReference type="AlphaFoldDB" id="A0A6J1I927"/>
<dbReference type="RefSeq" id="XP_022974002.1">
    <property type="nucleotide sequence ID" value="XM_023118234.1"/>
</dbReference>
<protein>
    <submittedName>
        <fullName evidence="4">Uncharacterized protein LOC111472622</fullName>
    </submittedName>
</protein>
<dbReference type="PANTHER" id="PTHR35317:SF28">
    <property type="entry name" value="ZINC FINGER, CCHC-TYPE, RIBONUCLEASE H-LIKE DOMAIN, GAG-PRE-INTEGRASE DOMAIN PROTEIN-RELATED"/>
    <property type="match status" value="1"/>
</dbReference>
<evidence type="ECO:0000313" key="3">
    <source>
        <dbReference type="Proteomes" id="UP000504608"/>
    </source>
</evidence>
<feature type="compositionally biased region" description="Basic and acidic residues" evidence="2">
    <location>
        <begin position="217"/>
        <end position="238"/>
    </location>
</feature>
<feature type="coiled-coil region" evidence="1">
    <location>
        <begin position="246"/>
        <end position="273"/>
    </location>
</feature>
<dbReference type="PANTHER" id="PTHR35317">
    <property type="entry name" value="OS04G0629600 PROTEIN"/>
    <property type="match status" value="1"/>
</dbReference>
<reference evidence="4" key="1">
    <citation type="submission" date="2025-08" db="UniProtKB">
        <authorList>
            <consortium name="RefSeq"/>
        </authorList>
    </citation>
    <scope>IDENTIFICATION</scope>
    <source>
        <tissue evidence="4">Young leaves</tissue>
    </source>
</reference>